<dbReference type="Proteomes" id="UP001302949">
    <property type="component" value="Unassembled WGS sequence"/>
</dbReference>
<sequence>MKKLLTTFVWVLSIGFLQSCNESIAPAVNPAISTDNRVVNVTQTLLSNSWQFNEISIQAGENAKMLFSRPRHIGLNNSIINVSLTFKTDGTVVSQNESGVSQKGTWKLTNYDTLLSLTFENQATETFEVEAFEDKMFKYSTKLEKEKTDAATWSSTLSLLQASEAVTEIKTIYKLSSI</sequence>
<accession>A0ABU5QBR7</accession>
<evidence type="ECO:0000313" key="1">
    <source>
        <dbReference type="EMBL" id="MEA5140299.1"/>
    </source>
</evidence>
<protein>
    <recommendedName>
        <fullName evidence="3">Lipocalin-like protein</fullName>
    </recommendedName>
</protein>
<evidence type="ECO:0008006" key="3">
    <source>
        <dbReference type="Google" id="ProtNLM"/>
    </source>
</evidence>
<dbReference type="EMBL" id="JAYFUM010000016">
    <property type="protein sequence ID" value="MEA5140299.1"/>
    <property type="molecule type" value="Genomic_DNA"/>
</dbReference>
<proteinExistence type="predicted"/>
<gene>
    <name evidence="1" type="ORF">VB248_14200</name>
</gene>
<evidence type="ECO:0000313" key="2">
    <source>
        <dbReference type="Proteomes" id="UP001302949"/>
    </source>
</evidence>
<reference evidence="1 2" key="1">
    <citation type="submission" date="2023-12" db="EMBL/GenBank/DDBJ databases">
        <title>Novel species of the genus Arcicella isolated from rivers.</title>
        <authorList>
            <person name="Lu H."/>
        </authorList>
    </citation>
    <scope>NUCLEOTIDE SEQUENCE [LARGE SCALE GENOMIC DNA]</scope>
    <source>
        <strain evidence="1 2">KCTC 23307</strain>
    </source>
</reference>
<comment type="caution">
    <text evidence="1">The sequence shown here is derived from an EMBL/GenBank/DDBJ whole genome shotgun (WGS) entry which is preliminary data.</text>
</comment>
<dbReference type="RefSeq" id="WP_323297453.1">
    <property type="nucleotide sequence ID" value="NZ_JAYFUM010000016.1"/>
</dbReference>
<organism evidence="1 2">
    <name type="scientific">Arcicella rigui</name>
    <dbReference type="NCBI Taxonomy" id="797020"/>
    <lineage>
        <taxon>Bacteria</taxon>
        <taxon>Pseudomonadati</taxon>
        <taxon>Bacteroidota</taxon>
        <taxon>Cytophagia</taxon>
        <taxon>Cytophagales</taxon>
        <taxon>Flectobacillaceae</taxon>
        <taxon>Arcicella</taxon>
    </lineage>
</organism>
<name>A0ABU5QBR7_9BACT</name>
<keyword evidence="2" id="KW-1185">Reference proteome</keyword>
<dbReference type="PROSITE" id="PS51257">
    <property type="entry name" value="PROKAR_LIPOPROTEIN"/>
    <property type="match status" value="1"/>
</dbReference>